<comment type="caution">
    <text evidence="2">The sequence shown here is derived from an EMBL/GenBank/DDBJ whole genome shotgun (WGS) entry which is preliminary data.</text>
</comment>
<feature type="compositionally biased region" description="Polar residues" evidence="1">
    <location>
        <begin position="33"/>
        <end position="49"/>
    </location>
</feature>
<feature type="compositionally biased region" description="Basic and acidic residues" evidence="1">
    <location>
        <begin position="50"/>
        <end position="60"/>
    </location>
</feature>
<feature type="compositionally biased region" description="Basic and acidic residues" evidence="1">
    <location>
        <begin position="142"/>
        <end position="157"/>
    </location>
</feature>
<organism evidence="2 3">
    <name type="scientific">Knufia fluminis</name>
    <dbReference type="NCBI Taxonomy" id="191047"/>
    <lineage>
        <taxon>Eukaryota</taxon>
        <taxon>Fungi</taxon>
        <taxon>Dikarya</taxon>
        <taxon>Ascomycota</taxon>
        <taxon>Pezizomycotina</taxon>
        <taxon>Eurotiomycetes</taxon>
        <taxon>Chaetothyriomycetidae</taxon>
        <taxon>Chaetothyriales</taxon>
        <taxon>Trichomeriaceae</taxon>
        <taxon>Knufia</taxon>
    </lineage>
</organism>
<dbReference type="EMBL" id="JAKLMC020000013">
    <property type="protein sequence ID" value="KAK5952921.1"/>
    <property type="molecule type" value="Genomic_DNA"/>
</dbReference>
<proteinExistence type="predicted"/>
<feature type="compositionally biased region" description="Low complexity" evidence="1">
    <location>
        <begin position="114"/>
        <end position="133"/>
    </location>
</feature>
<gene>
    <name evidence="2" type="ORF">OHC33_006042</name>
</gene>
<sequence>MAANLNSENISKVTDAEKKLTGSENPVKGGPTAQAQSHAGEPINSQTLHDITEGEKKITGGERVAGGPTATAQSILSGGNAANLGSNQTQTSGTGTFDSQTIHNITEAEKNITGSARPVAGGPAAAAQSHAGQPINSQTLHDITEGEKKVTGSERPVKGGPTAEAQSELSKSRS</sequence>
<evidence type="ECO:0000256" key="1">
    <source>
        <dbReference type="SAM" id="MobiDB-lite"/>
    </source>
</evidence>
<name>A0AAN8ESY1_9EURO</name>
<feature type="compositionally biased region" description="Low complexity" evidence="1">
    <location>
        <begin position="85"/>
        <end position="96"/>
    </location>
</feature>
<accession>A0AAN8ESY1</accession>
<feature type="region of interest" description="Disordered" evidence="1">
    <location>
        <begin position="1"/>
        <end position="174"/>
    </location>
</feature>
<evidence type="ECO:0000313" key="3">
    <source>
        <dbReference type="Proteomes" id="UP001316803"/>
    </source>
</evidence>
<feature type="compositionally biased region" description="Polar residues" evidence="1">
    <location>
        <begin position="1"/>
        <end position="12"/>
    </location>
</feature>
<dbReference type="AlphaFoldDB" id="A0AAN8ESY1"/>
<dbReference type="Proteomes" id="UP001316803">
    <property type="component" value="Unassembled WGS sequence"/>
</dbReference>
<keyword evidence="3" id="KW-1185">Reference proteome</keyword>
<protein>
    <submittedName>
        <fullName evidence="2">Uncharacterized protein</fullName>
    </submittedName>
</protein>
<reference evidence="2 3" key="1">
    <citation type="submission" date="2022-12" db="EMBL/GenBank/DDBJ databases">
        <title>Genomic features and morphological characterization of a novel Knufia sp. strain isolated from spacecraft assembly facility.</title>
        <authorList>
            <person name="Teixeira M."/>
            <person name="Chander A.M."/>
            <person name="Stajich J.E."/>
            <person name="Venkateswaran K."/>
        </authorList>
    </citation>
    <scope>NUCLEOTIDE SEQUENCE [LARGE SCALE GENOMIC DNA]</scope>
    <source>
        <strain evidence="2 3">FJI-L2-BK-P2</strain>
    </source>
</reference>
<evidence type="ECO:0000313" key="2">
    <source>
        <dbReference type="EMBL" id="KAK5952921.1"/>
    </source>
</evidence>
<feature type="compositionally biased region" description="Polar residues" evidence="1">
    <location>
        <begin position="164"/>
        <end position="174"/>
    </location>
</feature>